<keyword evidence="2" id="KW-0167">Capsid protein</keyword>
<dbReference type="GO" id="GO:0019028">
    <property type="term" value="C:viral capsid"/>
    <property type="evidence" value="ECO:0007669"/>
    <property type="project" value="UniProtKB-KW"/>
</dbReference>
<sequence length="392" mass="46166">MFESELCAKIAVGSMSVYFKDKDKNHREQYISKNDWDDFDMSGKIDYDYGNNCDDNNDTCLYNKDNYEIVRTDFIYSNNDHEIKHEPVYDLVVLSDLVMVLKRSEIGDKNVNDILSRQIYLKLEIGGSDIMSLDMMTNLFLMKIFDKSIKEYDDYIEIPLILFDFNKNNQLTNRKLPLFTLSSHQVQVKIKGLDKSISSGFKYRKYKVPLSKVYNSNNRLLRSLETFVIETQTVVYIKKDVYKLPFNHPCKIILVRFLNSYDNDYPQYFDQYFDQDFDQDYDYDKIKQIKLSLNGAKPIVWDNDEGEIMKFRICGRCIYAISLSPEFKSKKNIKKIFLGEECGYGINFSRIDNSFLSFDFYESMSYTDVHISTFNVNIMRYMSGMSGKAYAN</sequence>
<protein>
    <submittedName>
        <fullName evidence="4">Uncharacterized protein</fullName>
    </submittedName>
</protein>
<gene>
    <name evidence="4" type="ORF">Terrestrivirus4_129</name>
</gene>
<accession>A0A3G4ZQ30</accession>
<evidence type="ECO:0000256" key="2">
    <source>
        <dbReference type="ARBA" id="ARBA00022561"/>
    </source>
</evidence>
<dbReference type="EMBL" id="MK071982">
    <property type="protein sequence ID" value="AYV76081.1"/>
    <property type="molecule type" value="Genomic_DNA"/>
</dbReference>
<proteinExistence type="predicted"/>
<evidence type="ECO:0000256" key="1">
    <source>
        <dbReference type="ARBA" id="ARBA00004328"/>
    </source>
</evidence>
<keyword evidence="3" id="KW-0946">Virion</keyword>
<dbReference type="InterPro" id="IPR038519">
    <property type="entry name" value="MCP_C_sf"/>
</dbReference>
<organism evidence="4">
    <name type="scientific">Terrestrivirus sp</name>
    <dbReference type="NCBI Taxonomy" id="2487775"/>
    <lineage>
        <taxon>Viruses</taxon>
        <taxon>Varidnaviria</taxon>
        <taxon>Bamfordvirae</taxon>
        <taxon>Nucleocytoviricota</taxon>
        <taxon>Megaviricetes</taxon>
        <taxon>Imitervirales</taxon>
        <taxon>Mimiviridae</taxon>
        <taxon>Klosneuvirinae</taxon>
    </lineage>
</organism>
<dbReference type="InterPro" id="IPR016112">
    <property type="entry name" value="VP_dsDNA_II"/>
</dbReference>
<name>A0A3G4ZQ30_9VIRU</name>
<evidence type="ECO:0000313" key="4">
    <source>
        <dbReference type="EMBL" id="AYV76081.1"/>
    </source>
</evidence>
<evidence type="ECO:0000256" key="3">
    <source>
        <dbReference type="ARBA" id="ARBA00022844"/>
    </source>
</evidence>
<dbReference type="SUPFAM" id="SSF49749">
    <property type="entry name" value="Group II dsDNA viruses VP"/>
    <property type="match status" value="1"/>
</dbReference>
<dbReference type="Gene3D" id="2.70.9.20">
    <property type="entry name" value="Major capsid protein Vp54"/>
    <property type="match status" value="1"/>
</dbReference>
<comment type="subcellular location">
    <subcellularLocation>
        <location evidence="1">Virion</location>
    </subcellularLocation>
</comment>
<reference evidence="4" key="1">
    <citation type="submission" date="2018-10" db="EMBL/GenBank/DDBJ databases">
        <title>Hidden diversity of soil giant viruses.</title>
        <authorList>
            <person name="Schulz F."/>
            <person name="Alteio L."/>
            <person name="Goudeau D."/>
            <person name="Ryan E.M."/>
            <person name="Malmstrom R.R."/>
            <person name="Blanchard J."/>
            <person name="Woyke T."/>
        </authorList>
    </citation>
    <scope>NUCLEOTIDE SEQUENCE</scope>
    <source>
        <strain evidence="4">TEV1</strain>
    </source>
</reference>